<dbReference type="InterPro" id="IPR023213">
    <property type="entry name" value="CAT-like_dom_sf"/>
</dbReference>
<reference evidence="4" key="1">
    <citation type="journal article" date="2023" name="bioRxiv">
        <title>Improved chromosome-level genome assembly for marigold (Tagetes erecta).</title>
        <authorList>
            <person name="Jiang F."/>
            <person name="Yuan L."/>
            <person name="Wang S."/>
            <person name="Wang H."/>
            <person name="Xu D."/>
            <person name="Wang A."/>
            <person name="Fan W."/>
        </authorList>
    </citation>
    <scope>NUCLEOTIDE SEQUENCE</scope>
    <source>
        <strain evidence="4">WSJ</strain>
        <tissue evidence="4">Leaf</tissue>
    </source>
</reference>
<evidence type="ECO:0000313" key="4">
    <source>
        <dbReference type="EMBL" id="KAK1437838.1"/>
    </source>
</evidence>
<gene>
    <name evidence="4" type="ORF">QVD17_03638</name>
</gene>
<dbReference type="Pfam" id="PF02458">
    <property type="entry name" value="Transferase"/>
    <property type="match status" value="1"/>
</dbReference>
<evidence type="ECO:0000256" key="3">
    <source>
        <dbReference type="ARBA" id="ARBA00023315"/>
    </source>
</evidence>
<dbReference type="Gene3D" id="3.30.559.10">
    <property type="entry name" value="Chloramphenicol acetyltransferase-like domain"/>
    <property type="match status" value="2"/>
</dbReference>
<keyword evidence="5" id="KW-1185">Reference proteome</keyword>
<keyword evidence="2" id="KW-0808">Transferase</keyword>
<evidence type="ECO:0000256" key="1">
    <source>
        <dbReference type="ARBA" id="ARBA00009861"/>
    </source>
</evidence>
<dbReference type="AlphaFoldDB" id="A0AAD8P8V0"/>
<sequence>MAINIEQQASKYIKPLVPTPETLRRYKTGFIDELAPPVNVSVVLFFSKRDQKFVTRLEQSLAKTLTKFYPLAGRYIDESKTIDCNDEGVEFIHAKVNIKLQDNILVTDQVDVKVVDKLIPIVTGDANPLLAVQATVFECGGVTLGVSVAHRVFDASSLCTFINEWAVVNKEENGVEFNRPSFNSAELFPGRGFNPVPVPFISEEDMSSKYVRKIYSFSESEILKMKAKAANHRWSRVQLVSGVVWKALIGVDVANNNPRGSILLQSVSLREKTTSLIPKDSWGNLWGFCGTGAGPFETTEELADRLTANVRNTVNNLSKVDHNTEEGQMIVLNSFSLPDIPQSTNVITLTSWCKFPFYEADFGFGKPTWVSPGCVPVVNASCLMDDAQGNGVEAHVLLEAKDVAHFEKALQVASFAA</sequence>
<dbReference type="Proteomes" id="UP001229421">
    <property type="component" value="Unassembled WGS sequence"/>
</dbReference>
<dbReference type="EMBL" id="JAUHHV010000001">
    <property type="protein sequence ID" value="KAK1437838.1"/>
    <property type="molecule type" value="Genomic_DNA"/>
</dbReference>
<comment type="caution">
    <text evidence="4">The sequence shown here is derived from an EMBL/GenBank/DDBJ whole genome shotgun (WGS) entry which is preliminary data.</text>
</comment>
<organism evidence="4 5">
    <name type="scientific">Tagetes erecta</name>
    <name type="common">African marigold</name>
    <dbReference type="NCBI Taxonomy" id="13708"/>
    <lineage>
        <taxon>Eukaryota</taxon>
        <taxon>Viridiplantae</taxon>
        <taxon>Streptophyta</taxon>
        <taxon>Embryophyta</taxon>
        <taxon>Tracheophyta</taxon>
        <taxon>Spermatophyta</taxon>
        <taxon>Magnoliopsida</taxon>
        <taxon>eudicotyledons</taxon>
        <taxon>Gunneridae</taxon>
        <taxon>Pentapetalae</taxon>
        <taxon>asterids</taxon>
        <taxon>campanulids</taxon>
        <taxon>Asterales</taxon>
        <taxon>Asteraceae</taxon>
        <taxon>Asteroideae</taxon>
        <taxon>Heliantheae alliance</taxon>
        <taxon>Tageteae</taxon>
        <taxon>Tagetes</taxon>
    </lineage>
</organism>
<evidence type="ECO:0000256" key="2">
    <source>
        <dbReference type="ARBA" id="ARBA00022679"/>
    </source>
</evidence>
<evidence type="ECO:0008006" key="6">
    <source>
        <dbReference type="Google" id="ProtNLM"/>
    </source>
</evidence>
<protein>
    <recommendedName>
        <fullName evidence="6">Transferase</fullName>
    </recommendedName>
</protein>
<dbReference type="PANTHER" id="PTHR31623">
    <property type="entry name" value="F21J9.9"/>
    <property type="match status" value="1"/>
</dbReference>
<keyword evidence="3" id="KW-0012">Acyltransferase</keyword>
<name>A0AAD8P8V0_TARER</name>
<proteinExistence type="inferred from homology"/>
<accession>A0AAD8P8V0</accession>
<comment type="similarity">
    <text evidence="1">Belongs to the plant acyltransferase family.</text>
</comment>
<dbReference type="GO" id="GO:0016746">
    <property type="term" value="F:acyltransferase activity"/>
    <property type="evidence" value="ECO:0007669"/>
    <property type="project" value="UniProtKB-KW"/>
</dbReference>
<evidence type="ECO:0000313" key="5">
    <source>
        <dbReference type="Proteomes" id="UP001229421"/>
    </source>
</evidence>
<dbReference type="PANTHER" id="PTHR31623:SF70">
    <property type="entry name" value="TRANSFERASE, CHLORAMPHENICOL ACETYLTRANSFERASE-LIKE DOMAIN PROTEIN"/>
    <property type="match status" value="1"/>
</dbReference>